<evidence type="ECO:0000256" key="4">
    <source>
        <dbReference type="ARBA" id="ARBA00022448"/>
    </source>
</evidence>
<evidence type="ECO:0000256" key="7">
    <source>
        <dbReference type="ARBA" id="ARBA00022927"/>
    </source>
</evidence>
<evidence type="ECO:0000256" key="10">
    <source>
        <dbReference type="ARBA" id="ARBA00023136"/>
    </source>
</evidence>
<evidence type="ECO:0000256" key="11">
    <source>
        <dbReference type="ARBA" id="ARBA00032786"/>
    </source>
</evidence>
<evidence type="ECO:0000313" key="14">
    <source>
        <dbReference type="Proteomes" id="UP000314985"/>
    </source>
</evidence>
<dbReference type="Ensembl" id="ENSSSCT00070032888.1">
    <property type="protein sequence ID" value="ENSSSCP00070027458.1"/>
    <property type="gene ID" value="ENSSSCG00070016694.1"/>
</dbReference>
<organism evidence="13 14">
    <name type="scientific">Sus scrofa</name>
    <name type="common">Pig</name>
    <dbReference type="NCBI Taxonomy" id="9823"/>
    <lineage>
        <taxon>Eukaryota</taxon>
        <taxon>Metazoa</taxon>
        <taxon>Chordata</taxon>
        <taxon>Craniata</taxon>
        <taxon>Vertebrata</taxon>
        <taxon>Euteleostomi</taxon>
        <taxon>Mammalia</taxon>
        <taxon>Eutheria</taxon>
        <taxon>Laurasiatheria</taxon>
        <taxon>Artiodactyla</taxon>
        <taxon>Suina</taxon>
        <taxon>Suidae</taxon>
        <taxon>Sus</taxon>
    </lineage>
</organism>
<evidence type="ECO:0000256" key="3">
    <source>
        <dbReference type="ARBA" id="ARBA00014537"/>
    </source>
</evidence>
<keyword evidence="5 12" id="KW-0812">Transmembrane</keyword>
<evidence type="ECO:0000256" key="6">
    <source>
        <dbReference type="ARBA" id="ARBA00022787"/>
    </source>
</evidence>
<evidence type="ECO:0000256" key="8">
    <source>
        <dbReference type="ARBA" id="ARBA00022989"/>
    </source>
</evidence>
<keyword evidence="9" id="KW-0496">Mitochondrion</keyword>
<dbReference type="Proteomes" id="UP000314985">
    <property type="component" value="Chromosome 8"/>
</dbReference>
<keyword evidence="4" id="KW-0813">Transport</keyword>
<dbReference type="GO" id="GO:0005742">
    <property type="term" value="C:mitochondrial outer membrane translocase complex"/>
    <property type="evidence" value="ECO:0007669"/>
    <property type="project" value="InterPro"/>
</dbReference>
<protein>
    <recommendedName>
        <fullName evidence="3">Mitochondrial import receptor subunit TOM7 homolog</fullName>
    </recommendedName>
    <alternativeName>
        <fullName evidence="11">Translocase of outer membrane 7 kDa subunit homolog</fullName>
    </alternativeName>
</protein>
<dbReference type="InterPro" id="IPR012621">
    <property type="entry name" value="Tom7"/>
</dbReference>
<dbReference type="PANTHER" id="PTHR46722:SF1">
    <property type="entry name" value="MITOCHONDRIAL IMPORT RECEPTOR SUBUNIT TOM7 HOMOLOG"/>
    <property type="match status" value="1"/>
</dbReference>
<dbReference type="Pfam" id="PF08038">
    <property type="entry name" value="Tom7"/>
    <property type="match status" value="1"/>
</dbReference>
<evidence type="ECO:0000256" key="2">
    <source>
        <dbReference type="ARBA" id="ARBA00010917"/>
    </source>
</evidence>
<evidence type="ECO:0000256" key="9">
    <source>
        <dbReference type="ARBA" id="ARBA00023128"/>
    </source>
</evidence>
<evidence type="ECO:0000256" key="12">
    <source>
        <dbReference type="SAM" id="Phobius"/>
    </source>
</evidence>
<comment type="subcellular location">
    <subcellularLocation>
        <location evidence="1">Mitochondrion outer membrane</location>
        <topology evidence="1">Single-pass membrane protein</topology>
    </subcellularLocation>
</comment>
<dbReference type="GO" id="GO:0030150">
    <property type="term" value="P:protein import into mitochondrial matrix"/>
    <property type="evidence" value="ECO:0007669"/>
    <property type="project" value="InterPro"/>
</dbReference>
<evidence type="ECO:0000313" key="13">
    <source>
        <dbReference type="Ensembl" id="ENSSSCP00070027458.1"/>
    </source>
</evidence>
<keyword evidence="6" id="KW-1000">Mitochondrion outer membrane</keyword>
<proteinExistence type="inferred from homology"/>
<feature type="transmembrane region" description="Helical" evidence="12">
    <location>
        <begin position="20"/>
        <end position="38"/>
    </location>
</feature>
<evidence type="ECO:0000256" key="1">
    <source>
        <dbReference type="ARBA" id="ARBA00004572"/>
    </source>
</evidence>
<keyword evidence="8 12" id="KW-1133">Transmembrane helix</keyword>
<sequence length="61" mass="7325">FYKISKFSEGKPRLQQLFQGSQFAICWGFVPLMTYLGFQRHAGPEMSEPTFFFFFFFFFTL</sequence>
<reference evidence="13" key="2">
    <citation type="submission" date="2025-08" db="UniProtKB">
        <authorList>
            <consortium name="Ensembl"/>
        </authorList>
    </citation>
    <scope>IDENTIFICATION</scope>
</reference>
<dbReference type="PANTHER" id="PTHR46722">
    <property type="entry name" value="MITOCHONDRIAL IMPORT RECEPTOR SUBUNIT TOM7 HOMOLOG"/>
    <property type="match status" value="1"/>
</dbReference>
<accession>A0A4X1UC38</accession>
<keyword evidence="7" id="KW-0653">Protein transport</keyword>
<dbReference type="AlphaFoldDB" id="A0A4X1UC38"/>
<name>A0A4X1UC38_PIG</name>
<keyword evidence="10 12" id="KW-0472">Membrane</keyword>
<reference evidence="13 14" key="1">
    <citation type="submission" date="2017-08" db="EMBL/GenBank/DDBJ databases">
        <title>USMARCv1.0.</title>
        <authorList>
            <person name="Hannum G.I."/>
            <person name="Koren S."/>
            <person name="Schroeder S.G."/>
            <person name="Chin S.C."/>
            <person name="Nonneman D.J."/>
            <person name="Becker S.A."/>
            <person name="Rosen B.D."/>
            <person name="Bickhart D.M."/>
            <person name="Putnam N.H."/>
            <person name="Green R.E."/>
            <person name="Tuggle C.K."/>
            <person name="Liu H."/>
            <person name="Rohrer G.A."/>
            <person name="Warr A."/>
            <person name="Hall R."/>
            <person name="Kim K."/>
            <person name="Hume D.A."/>
            <person name="Talbot R."/>
            <person name="Chow W."/>
            <person name="Howe K."/>
            <person name="Schwartz A.S."/>
            <person name="Watson M."/>
            <person name="Archibald A.L."/>
            <person name="Phillippy A.M."/>
            <person name="Smith T.P.L."/>
        </authorList>
    </citation>
    <scope>NUCLEOTIDE SEQUENCE [LARGE SCALE GENOMIC DNA]</scope>
</reference>
<comment type="similarity">
    <text evidence="2">Belongs to the Tom7 family.</text>
</comment>
<evidence type="ECO:0000256" key="5">
    <source>
        <dbReference type="ARBA" id="ARBA00022692"/>
    </source>
</evidence>